<protein>
    <submittedName>
        <fullName evidence="1">Uncharacterized protein</fullName>
    </submittedName>
</protein>
<gene>
    <name evidence="1" type="ORF">GCM10023149_14910</name>
</gene>
<keyword evidence="2" id="KW-1185">Reference proteome</keyword>
<dbReference type="RefSeq" id="WP_345210396.1">
    <property type="nucleotide sequence ID" value="NZ_BAABFT010000003.1"/>
</dbReference>
<accession>A0ABP8G4K8</accession>
<evidence type="ECO:0000313" key="2">
    <source>
        <dbReference type="Proteomes" id="UP001500582"/>
    </source>
</evidence>
<name>A0ABP8G4K8_9SPHI</name>
<comment type="caution">
    <text evidence="1">The sequence shown here is derived from an EMBL/GenBank/DDBJ whole genome shotgun (WGS) entry which is preliminary data.</text>
</comment>
<dbReference type="Proteomes" id="UP001500582">
    <property type="component" value="Unassembled WGS sequence"/>
</dbReference>
<organism evidence="1 2">
    <name type="scientific">Mucilaginibacter gynuensis</name>
    <dbReference type="NCBI Taxonomy" id="1302236"/>
    <lineage>
        <taxon>Bacteria</taxon>
        <taxon>Pseudomonadati</taxon>
        <taxon>Bacteroidota</taxon>
        <taxon>Sphingobacteriia</taxon>
        <taxon>Sphingobacteriales</taxon>
        <taxon>Sphingobacteriaceae</taxon>
        <taxon>Mucilaginibacter</taxon>
    </lineage>
</organism>
<sequence>MSTISLKITDETFAGKILNEISIAVSTEHLTVKDIIEARVNAEVTEYNKKLPEIYRGLVQPKDAEVALNGFRVKQRAFVDAEKQVYAALDAFQKNGFFVLIDNKQAEALDEQVFVNSNSAVSFIKLTPLVGG</sequence>
<evidence type="ECO:0000313" key="1">
    <source>
        <dbReference type="EMBL" id="GAA4317381.1"/>
    </source>
</evidence>
<reference evidence="2" key="1">
    <citation type="journal article" date="2019" name="Int. J. Syst. Evol. Microbiol.">
        <title>The Global Catalogue of Microorganisms (GCM) 10K type strain sequencing project: providing services to taxonomists for standard genome sequencing and annotation.</title>
        <authorList>
            <consortium name="The Broad Institute Genomics Platform"/>
            <consortium name="The Broad Institute Genome Sequencing Center for Infectious Disease"/>
            <person name="Wu L."/>
            <person name="Ma J."/>
        </authorList>
    </citation>
    <scope>NUCLEOTIDE SEQUENCE [LARGE SCALE GENOMIC DNA]</scope>
    <source>
        <strain evidence="2">JCM 17705</strain>
    </source>
</reference>
<proteinExistence type="predicted"/>
<dbReference type="EMBL" id="BAABFT010000003">
    <property type="protein sequence ID" value="GAA4317381.1"/>
    <property type="molecule type" value="Genomic_DNA"/>
</dbReference>